<comment type="caution">
    <text evidence="3">The sequence shown here is derived from an EMBL/GenBank/DDBJ whole genome shotgun (WGS) entry which is preliminary data.</text>
</comment>
<evidence type="ECO:0000256" key="2">
    <source>
        <dbReference type="SAM" id="SignalP"/>
    </source>
</evidence>
<sequence length="66" mass="7210">MIRKILLTTVLFITTTLSCFAQLDIPCDGTDADAVCPLDSWVALLAVAAFAVTIVHLYRKQKSVRA</sequence>
<name>A0A316HAH0_9SPHI</name>
<dbReference type="EMBL" id="QGHA01000003">
    <property type="protein sequence ID" value="PWK78104.1"/>
    <property type="molecule type" value="Genomic_DNA"/>
</dbReference>
<feature type="signal peptide" evidence="2">
    <location>
        <begin position="1"/>
        <end position="21"/>
    </location>
</feature>
<feature type="transmembrane region" description="Helical" evidence="1">
    <location>
        <begin position="40"/>
        <end position="58"/>
    </location>
</feature>
<proteinExistence type="predicted"/>
<dbReference type="Proteomes" id="UP000245678">
    <property type="component" value="Unassembled WGS sequence"/>
</dbReference>
<keyword evidence="2" id="KW-0732">Signal</keyword>
<keyword evidence="1" id="KW-0472">Membrane</keyword>
<reference evidence="3 4" key="1">
    <citation type="submission" date="2018-05" db="EMBL/GenBank/DDBJ databases">
        <title>Genomic Encyclopedia of Archaeal and Bacterial Type Strains, Phase II (KMG-II): from individual species to whole genera.</title>
        <authorList>
            <person name="Goeker M."/>
        </authorList>
    </citation>
    <scope>NUCLEOTIDE SEQUENCE [LARGE SCALE GENOMIC DNA]</scope>
    <source>
        <strain evidence="3 4">DSM 19975</strain>
    </source>
</reference>
<dbReference type="PROSITE" id="PS51257">
    <property type="entry name" value="PROKAR_LIPOPROTEIN"/>
    <property type="match status" value="1"/>
</dbReference>
<keyword evidence="4" id="KW-1185">Reference proteome</keyword>
<evidence type="ECO:0000256" key="1">
    <source>
        <dbReference type="SAM" id="Phobius"/>
    </source>
</evidence>
<evidence type="ECO:0000313" key="4">
    <source>
        <dbReference type="Proteomes" id="UP000245678"/>
    </source>
</evidence>
<keyword evidence="1" id="KW-1133">Transmembrane helix</keyword>
<gene>
    <name evidence="3" type="ORF">LX99_01944</name>
</gene>
<evidence type="ECO:0000313" key="3">
    <source>
        <dbReference type="EMBL" id="PWK78104.1"/>
    </source>
</evidence>
<organism evidence="3 4">
    <name type="scientific">Mucilaginibacter oryzae</name>
    <dbReference type="NCBI Taxonomy" id="468058"/>
    <lineage>
        <taxon>Bacteria</taxon>
        <taxon>Pseudomonadati</taxon>
        <taxon>Bacteroidota</taxon>
        <taxon>Sphingobacteriia</taxon>
        <taxon>Sphingobacteriales</taxon>
        <taxon>Sphingobacteriaceae</taxon>
        <taxon>Mucilaginibacter</taxon>
    </lineage>
</organism>
<dbReference type="RefSeq" id="WP_109607698.1">
    <property type="nucleotide sequence ID" value="NZ_QGHA01000003.1"/>
</dbReference>
<feature type="chain" id="PRO_5016440580" evidence="2">
    <location>
        <begin position="22"/>
        <end position="66"/>
    </location>
</feature>
<accession>A0A316HAH0</accession>
<dbReference type="AlphaFoldDB" id="A0A316HAH0"/>
<keyword evidence="1" id="KW-0812">Transmembrane</keyword>
<protein>
    <submittedName>
        <fullName evidence="3">Uncharacterized protein</fullName>
    </submittedName>
</protein>